<protein>
    <recommendedName>
        <fullName evidence="2">DNA repair protein rhp7 treble clef domain-containing protein</fullName>
    </recommendedName>
</protein>
<dbReference type="AlphaFoldDB" id="A0A9P8P586"/>
<name>A0A9P8P586_9ASCO</name>
<dbReference type="PANTHER" id="PTHR13318:SF190">
    <property type="entry name" value="PARTNER OF PAIRED, ISOFORM B"/>
    <property type="match status" value="1"/>
</dbReference>
<reference evidence="3" key="2">
    <citation type="submission" date="2021-01" db="EMBL/GenBank/DDBJ databases">
        <authorList>
            <person name="Schikora-Tamarit M.A."/>
        </authorList>
    </citation>
    <scope>NUCLEOTIDE SEQUENCE</scope>
    <source>
        <strain evidence="3">NCAIM Y.01608</strain>
    </source>
</reference>
<dbReference type="Proteomes" id="UP000788993">
    <property type="component" value="Unassembled WGS sequence"/>
</dbReference>
<dbReference type="InterPro" id="IPR006553">
    <property type="entry name" value="Leu-rich_rpt_Cys-con_subtyp"/>
</dbReference>
<dbReference type="GO" id="GO:0019005">
    <property type="term" value="C:SCF ubiquitin ligase complex"/>
    <property type="evidence" value="ECO:0007669"/>
    <property type="project" value="TreeGrafter"/>
</dbReference>
<dbReference type="GO" id="GO:0031146">
    <property type="term" value="P:SCF-dependent proteasomal ubiquitin-dependent protein catabolic process"/>
    <property type="evidence" value="ECO:0007669"/>
    <property type="project" value="TreeGrafter"/>
</dbReference>
<feature type="compositionally biased region" description="Acidic residues" evidence="1">
    <location>
        <begin position="57"/>
        <end position="78"/>
    </location>
</feature>
<evidence type="ECO:0000313" key="4">
    <source>
        <dbReference type="Proteomes" id="UP000788993"/>
    </source>
</evidence>
<reference evidence="3" key="1">
    <citation type="journal article" date="2021" name="Open Biol.">
        <title>Shared evolutionary footprints suggest mitochondrial oxidative damage underlies multiple complex I losses in fungi.</title>
        <authorList>
            <person name="Schikora-Tamarit M.A."/>
            <person name="Marcet-Houben M."/>
            <person name="Nosek J."/>
            <person name="Gabaldon T."/>
        </authorList>
    </citation>
    <scope>NUCLEOTIDE SEQUENCE</scope>
    <source>
        <strain evidence="3">NCAIM Y.01608</strain>
    </source>
</reference>
<dbReference type="SUPFAM" id="SSF52047">
    <property type="entry name" value="RNI-like"/>
    <property type="match status" value="1"/>
</dbReference>
<feature type="region of interest" description="Disordered" evidence="1">
    <location>
        <begin position="1"/>
        <end position="28"/>
    </location>
</feature>
<comment type="caution">
    <text evidence="3">The sequence shown here is derived from an EMBL/GenBank/DDBJ whole genome shotgun (WGS) entry which is preliminary data.</text>
</comment>
<evidence type="ECO:0000256" key="1">
    <source>
        <dbReference type="SAM" id="MobiDB-lite"/>
    </source>
</evidence>
<dbReference type="PANTHER" id="PTHR13318">
    <property type="entry name" value="PARTNER OF PAIRED, ISOFORM B-RELATED"/>
    <property type="match status" value="1"/>
</dbReference>
<gene>
    <name evidence="3" type="ORF">OGATHE_003764</name>
</gene>
<feature type="region of interest" description="Disordered" evidence="1">
    <location>
        <begin position="44"/>
        <end position="78"/>
    </location>
</feature>
<dbReference type="Gene3D" id="3.80.10.10">
    <property type="entry name" value="Ribonuclease Inhibitor"/>
    <property type="match status" value="3"/>
</dbReference>
<dbReference type="SMART" id="SM00367">
    <property type="entry name" value="LRR_CC"/>
    <property type="match status" value="6"/>
</dbReference>
<evidence type="ECO:0000259" key="2">
    <source>
        <dbReference type="Pfam" id="PF23550"/>
    </source>
</evidence>
<dbReference type="InterPro" id="IPR056451">
    <property type="entry name" value="Znf_Tbcl_Rhp7"/>
</dbReference>
<feature type="domain" description="DNA repair protein rhp7 treble clef" evidence="2">
    <location>
        <begin position="110"/>
        <end position="145"/>
    </location>
</feature>
<sequence length="650" mass="74352">MSRRRARQNGGQEEYQVQGPSSALTSFLREQGISAEAIRQRYEAGLRRQQEQASSGEEVENGELEESDEEILEGEDIPEDVKLMRERARIKRRRARRDRELDDEEDEGKNFCIECDREFVISVYSKRMEKYGRIGYLCPECTSNEIKRQRMAKRNEIEARKRRKKVAAALLDKQEYRIPSLQDCCINVISKNIDQVDLLGDIGVVNMKKISRILSKNRSLDNRTMSLFLDSSMREIEFWDCSKIDSSAFDKIPAYCPNVERLVLNMCGRLHKDNLKYYGEKFTNLKYLYLNGAFLINDQAWQDFFDSPVGKNLKGIHIKNTHRFSPDSLISLLDNCGNNLEELTLSRLDGLTSKNVYDLLPHYLRKLKHLEISYPNKEELIDDELLINLLGVNGETLESLVLDGCTGLTDQFLISGVKPFCPALTKLSLVLLDQITDVGVKELFTDWDMNGGLMEVSLARCIELGDESVYALLEHSCQTLVELNLNSIKNLTRNFFKQIGRHLRFPLLTTLDIGFVRSCDDSALAMLSRVAPKLSVLEVYGNNRCTPAAIVRDNLKIIGRQSDRLDVGLQNESDELAVRLQLVQTACSEEMLAELVQQLVDARRGQLTIVFDMIDDVGEVSGVFLDKLKLEEKRPERNRAPNKLCFKMCK</sequence>
<dbReference type="EMBL" id="JAEUBD010001178">
    <property type="protein sequence ID" value="KAH3664949.1"/>
    <property type="molecule type" value="Genomic_DNA"/>
</dbReference>
<dbReference type="Pfam" id="PF23550">
    <property type="entry name" value="zf_Tbcl_Rhp7"/>
    <property type="match status" value="1"/>
</dbReference>
<accession>A0A9P8P586</accession>
<evidence type="ECO:0000313" key="3">
    <source>
        <dbReference type="EMBL" id="KAH3664949.1"/>
    </source>
</evidence>
<organism evidence="3 4">
    <name type="scientific">Ogataea polymorpha</name>
    <dbReference type="NCBI Taxonomy" id="460523"/>
    <lineage>
        <taxon>Eukaryota</taxon>
        <taxon>Fungi</taxon>
        <taxon>Dikarya</taxon>
        <taxon>Ascomycota</taxon>
        <taxon>Saccharomycotina</taxon>
        <taxon>Pichiomycetes</taxon>
        <taxon>Pichiales</taxon>
        <taxon>Pichiaceae</taxon>
        <taxon>Ogataea</taxon>
    </lineage>
</organism>
<keyword evidence="4" id="KW-1185">Reference proteome</keyword>
<proteinExistence type="predicted"/>
<dbReference type="InterPro" id="IPR032675">
    <property type="entry name" value="LRR_dom_sf"/>
</dbReference>